<dbReference type="EMBL" id="MVBO01000008">
    <property type="protein sequence ID" value="OZJ05941.1"/>
    <property type="molecule type" value="Genomic_DNA"/>
</dbReference>
<evidence type="ECO:0000256" key="5">
    <source>
        <dbReference type="ARBA" id="ARBA00023242"/>
    </source>
</evidence>
<evidence type="ECO:0000259" key="7">
    <source>
        <dbReference type="SMART" id="SM01340"/>
    </source>
</evidence>
<evidence type="ECO:0000313" key="9">
    <source>
        <dbReference type="Proteomes" id="UP000242875"/>
    </source>
</evidence>
<dbReference type="GO" id="GO:0032389">
    <property type="term" value="C:MutLalpha complex"/>
    <property type="evidence" value="ECO:0007669"/>
    <property type="project" value="TreeGrafter"/>
</dbReference>
<dbReference type="NCBIfam" id="TIGR00585">
    <property type="entry name" value="mutl"/>
    <property type="match status" value="1"/>
</dbReference>
<dbReference type="InterPro" id="IPR020568">
    <property type="entry name" value="Ribosomal_Su5_D2-typ_SF"/>
</dbReference>
<evidence type="ECO:0000256" key="2">
    <source>
        <dbReference type="ARBA" id="ARBA00006082"/>
    </source>
</evidence>
<dbReference type="InterPro" id="IPR032189">
    <property type="entry name" value="Mlh1_C"/>
</dbReference>
<gene>
    <name evidence="8" type="ORF">BZG36_01261</name>
</gene>
<dbReference type="SUPFAM" id="SSF54211">
    <property type="entry name" value="Ribosomal protein S5 domain 2-like"/>
    <property type="match status" value="1"/>
</dbReference>
<evidence type="ECO:0000256" key="4">
    <source>
        <dbReference type="ARBA" id="ARBA00023204"/>
    </source>
</evidence>
<dbReference type="GO" id="GO:0140664">
    <property type="term" value="F:ATP-dependent DNA damage sensor activity"/>
    <property type="evidence" value="ECO:0007669"/>
    <property type="project" value="InterPro"/>
</dbReference>
<dbReference type="Proteomes" id="UP000242875">
    <property type="component" value="Unassembled WGS sequence"/>
</dbReference>
<feature type="domain" description="DNA mismatch repair protein S5" evidence="7">
    <location>
        <begin position="222"/>
        <end position="341"/>
    </location>
</feature>
<dbReference type="InterPro" id="IPR002099">
    <property type="entry name" value="MutL/Mlh/PMS"/>
</dbReference>
<evidence type="ECO:0000256" key="3">
    <source>
        <dbReference type="ARBA" id="ARBA00022763"/>
    </source>
</evidence>
<dbReference type="CDD" id="cd16926">
    <property type="entry name" value="HATPase_MutL-MLH-PMS-like"/>
    <property type="match status" value="1"/>
</dbReference>
<dbReference type="OrthoDB" id="10263226at2759"/>
<evidence type="ECO:0000256" key="1">
    <source>
        <dbReference type="ARBA" id="ARBA00004123"/>
    </source>
</evidence>
<dbReference type="InterPro" id="IPR014721">
    <property type="entry name" value="Ribsml_uS5_D2-typ_fold_subgr"/>
</dbReference>
<dbReference type="AlphaFoldDB" id="A0A261Y5T2"/>
<keyword evidence="4" id="KW-0234">DNA repair</keyword>
<keyword evidence="5" id="KW-0539">Nucleus</keyword>
<dbReference type="InterPro" id="IPR013507">
    <property type="entry name" value="DNA_mismatch_S5_2-like"/>
</dbReference>
<protein>
    <recommendedName>
        <fullName evidence="7">DNA mismatch repair protein S5 domain-containing protein</fullName>
    </recommendedName>
</protein>
<evidence type="ECO:0000313" key="8">
    <source>
        <dbReference type="EMBL" id="OZJ05941.1"/>
    </source>
</evidence>
<dbReference type="InterPro" id="IPR038973">
    <property type="entry name" value="MutL/Mlh/Pms-like"/>
</dbReference>
<dbReference type="Gene3D" id="3.30.230.10">
    <property type="match status" value="1"/>
</dbReference>
<organism evidence="8 9">
    <name type="scientific">Bifiguratus adelaidae</name>
    <dbReference type="NCBI Taxonomy" id="1938954"/>
    <lineage>
        <taxon>Eukaryota</taxon>
        <taxon>Fungi</taxon>
        <taxon>Fungi incertae sedis</taxon>
        <taxon>Mucoromycota</taxon>
        <taxon>Mucoromycotina</taxon>
        <taxon>Endogonomycetes</taxon>
        <taxon>Endogonales</taxon>
        <taxon>Endogonales incertae sedis</taxon>
        <taxon>Bifiguratus</taxon>
    </lineage>
</organism>
<dbReference type="GO" id="GO:0005524">
    <property type="term" value="F:ATP binding"/>
    <property type="evidence" value="ECO:0007669"/>
    <property type="project" value="InterPro"/>
</dbReference>
<dbReference type="SUPFAM" id="SSF55874">
    <property type="entry name" value="ATPase domain of HSP90 chaperone/DNA topoisomerase II/histidine kinase"/>
    <property type="match status" value="1"/>
</dbReference>
<dbReference type="GO" id="GO:0030983">
    <property type="term" value="F:mismatched DNA binding"/>
    <property type="evidence" value="ECO:0007669"/>
    <property type="project" value="InterPro"/>
</dbReference>
<dbReference type="Pfam" id="PF16413">
    <property type="entry name" value="Mlh1_C"/>
    <property type="match status" value="1"/>
</dbReference>
<dbReference type="PANTHER" id="PTHR10073">
    <property type="entry name" value="DNA MISMATCH REPAIR PROTEIN MLH, PMS, MUTL"/>
    <property type="match status" value="1"/>
</dbReference>
<reference evidence="8 9" key="1">
    <citation type="journal article" date="2017" name="Mycologia">
        <title>Bifiguratus adelaidae, gen. et sp. nov., a new member of Mucoromycotina in endophytic and soil-dwelling habitats.</title>
        <authorList>
            <person name="Torres-Cruz T.J."/>
            <person name="Billingsley Tobias T.L."/>
            <person name="Almatruk M."/>
            <person name="Hesse C."/>
            <person name="Kuske C.R."/>
            <person name="Desiro A."/>
            <person name="Benucci G.M."/>
            <person name="Bonito G."/>
            <person name="Stajich J.E."/>
            <person name="Dunlap C."/>
            <person name="Arnold A.E."/>
            <person name="Porras-Alfaro A."/>
        </authorList>
    </citation>
    <scope>NUCLEOTIDE SEQUENCE [LARGE SCALE GENOMIC DNA]</scope>
    <source>
        <strain evidence="8 9">AZ0501</strain>
    </source>
</reference>
<feature type="region of interest" description="Disordered" evidence="6">
    <location>
        <begin position="354"/>
        <end position="373"/>
    </location>
</feature>
<comment type="caution">
    <text evidence="8">The sequence shown here is derived from an EMBL/GenBank/DDBJ whole genome shotgun (WGS) entry which is preliminary data.</text>
</comment>
<dbReference type="Pfam" id="PF01119">
    <property type="entry name" value="DNA_mis_repair"/>
    <property type="match status" value="1"/>
</dbReference>
<dbReference type="SMART" id="SM01340">
    <property type="entry name" value="DNA_mis_repair"/>
    <property type="match status" value="1"/>
</dbReference>
<dbReference type="GO" id="GO:0016887">
    <property type="term" value="F:ATP hydrolysis activity"/>
    <property type="evidence" value="ECO:0007669"/>
    <property type="project" value="InterPro"/>
</dbReference>
<keyword evidence="9" id="KW-1185">Reference proteome</keyword>
<accession>A0A261Y5T2</accession>
<dbReference type="FunFam" id="3.30.230.10:FF:000014">
    <property type="entry name" value="DNA mismatch repair protein Mlh1"/>
    <property type="match status" value="1"/>
</dbReference>
<comment type="subcellular location">
    <subcellularLocation>
        <location evidence="1">Nucleus</location>
    </subcellularLocation>
</comment>
<proteinExistence type="inferred from homology"/>
<name>A0A261Y5T2_9FUNG</name>
<dbReference type="InterPro" id="IPR036890">
    <property type="entry name" value="HATPase_C_sf"/>
</dbReference>
<evidence type="ECO:0000256" key="6">
    <source>
        <dbReference type="SAM" id="MobiDB-lite"/>
    </source>
</evidence>
<dbReference type="PANTHER" id="PTHR10073:SF12">
    <property type="entry name" value="DNA MISMATCH REPAIR PROTEIN MLH1"/>
    <property type="match status" value="1"/>
</dbReference>
<dbReference type="GO" id="GO:0006298">
    <property type="term" value="P:mismatch repair"/>
    <property type="evidence" value="ECO:0007669"/>
    <property type="project" value="InterPro"/>
</dbReference>
<dbReference type="Gene3D" id="3.30.565.10">
    <property type="entry name" value="Histidine kinase-like ATPase, C-terminal domain"/>
    <property type="match status" value="1"/>
</dbReference>
<comment type="similarity">
    <text evidence="2">Belongs to the DNA mismatch repair MutL/HexB family.</text>
</comment>
<dbReference type="InterPro" id="IPR014762">
    <property type="entry name" value="DNA_mismatch_repair_CS"/>
</dbReference>
<keyword evidence="3" id="KW-0227">DNA damage</keyword>
<dbReference type="PROSITE" id="PS00058">
    <property type="entry name" value="DNA_MISMATCH_REPAIR_1"/>
    <property type="match status" value="1"/>
</dbReference>
<dbReference type="Pfam" id="PF13589">
    <property type="entry name" value="HATPase_c_3"/>
    <property type="match status" value="1"/>
</dbReference>
<sequence length="696" mass="77798">MQTPRPIQRLEQSVVNRIAAGEIIQRPANAVKELIENSLDAGSTSIQVLVKEGGLKLLQIQDNGCGIRREDLAIVCERFTTSKLQKFDDLAHISTYGFRGEALASITHVAHVTITTKTASEPCAYRASYSDGKLVPARPGQSAEPKPAAGNNGTQITAEDLFYNVPSRRKALKNASEEYNRILDIVSRYAVHNAGIAFTCKKHGSTSSDLNTSSAASTIDLIRTVYGSSVATELVHVKERVEKLDLDIEAYVTNGNYHVKKMSMLLFINHRAVESQNIKRNIEQVYSTILPRNTHPFVYISLNLKPEHVDVNVHPTKREVHFLNEDSVISSLCDAIQEAISSMDNSRSFLSQRLLPGAGDPSEGEQNRVGRQNNAVKIAENKMVRTDSRMRTLDSFVEASRSVASKDQSTEDIAMQSVDTVGEDEPTAQAEDAYMEKSPVSGRSRVEVRLTSVLSLRKEVLRNEHAPLTDLLKNHTFVGCIDNTFALIQHQTRLLMVNFTTLSEELFYQLILLEFCNFGTLVCDPPVSISDLLSIALDTQFGDTWPENMRSKEDIIDAITTALSEKREMLLEYFSMEISEDGILKTLPLLLKSYTPNMAKLPLFMLRLGAEEKGCFQTLSRELAIFYSAEFCQGNANSAEDAPDEEQSAYRWQVEHILFPAFKHHLRAQKSLIEEGRACIVQLANLPDLYRVFERC</sequence>
<dbReference type="FunFam" id="3.30.565.10:FF:000109">
    <property type="entry name" value="Related to MLH1-DNA mismatch repair protein"/>
    <property type="match status" value="1"/>
</dbReference>